<name>A0A6S6QZV3_9FIRM</name>
<accession>A0A6S6QZV3</accession>
<dbReference type="Proteomes" id="UP000515561">
    <property type="component" value="Chromosome"/>
</dbReference>
<reference evidence="1 2" key="1">
    <citation type="journal article" date="2016" name="Int. J. Syst. Evol. Microbiol.">
        <title>Descriptions of Anaerotaenia torta gen. nov., sp. nov. and Anaerocolumna cellulosilytica gen. nov., sp. nov. isolated from a methanogenic reactor of cattle waste.</title>
        <authorList>
            <person name="Uek A."/>
            <person name="Ohtaki Y."/>
            <person name="Kaku N."/>
            <person name="Ueki K."/>
        </authorList>
    </citation>
    <scope>NUCLEOTIDE SEQUENCE [LARGE SCALE GENOMIC DNA]</scope>
    <source>
        <strain evidence="1 2">SN021</strain>
    </source>
</reference>
<dbReference type="KEGG" id="acel:acsn021_04640"/>
<sequence>MKEETIFEKMGIEYQEVAGIFYPILSVPSEDNQCHNVGKYGRMWIEHIKLTYPQRYRSLLRFGELKERAEMVNETAYELLEDIEVRWLSKHRPKNSNSFIEQLHLRNQARMMAEEVVLHDVVRQFH</sequence>
<evidence type="ECO:0000313" key="2">
    <source>
        <dbReference type="Proteomes" id="UP000515561"/>
    </source>
</evidence>
<keyword evidence="2" id="KW-1185">Reference proteome</keyword>
<gene>
    <name evidence="1" type="ORF">acsn021_04640</name>
</gene>
<dbReference type="Pfam" id="PF14198">
    <property type="entry name" value="TnpV"/>
    <property type="match status" value="1"/>
</dbReference>
<proteinExistence type="predicted"/>
<dbReference type="AlphaFoldDB" id="A0A6S6QZV3"/>
<protein>
    <submittedName>
        <fullName evidence="1">TnpV protein</fullName>
    </submittedName>
</protein>
<evidence type="ECO:0000313" key="1">
    <source>
        <dbReference type="EMBL" id="BCJ92895.1"/>
    </source>
</evidence>
<dbReference type="RefSeq" id="WP_184092685.1">
    <property type="nucleotide sequence ID" value="NZ_AP023367.1"/>
</dbReference>
<dbReference type="InterPro" id="IPR026989">
    <property type="entry name" value="TnpV"/>
</dbReference>
<organism evidence="1 2">
    <name type="scientific">Anaerocolumna cellulosilytica</name>
    <dbReference type="NCBI Taxonomy" id="433286"/>
    <lineage>
        <taxon>Bacteria</taxon>
        <taxon>Bacillati</taxon>
        <taxon>Bacillota</taxon>
        <taxon>Clostridia</taxon>
        <taxon>Lachnospirales</taxon>
        <taxon>Lachnospiraceae</taxon>
        <taxon>Anaerocolumna</taxon>
    </lineage>
</organism>
<dbReference type="EMBL" id="AP023367">
    <property type="protein sequence ID" value="BCJ92895.1"/>
    <property type="molecule type" value="Genomic_DNA"/>
</dbReference>